<gene>
    <name evidence="1" type="ORF">NQ315_013271</name>
</gene>
<organism evidence="1 2">
    <name type="scientific">Exocentrus adspersus</name>
    <dbReference type="NCBI Taxonomy" id="1586481"/>
    <lineage>
        <taxon>Eukaryota</taxon>
        <taxon>Metazoa</taxon>
        <taxon>Ecdysozoa</taxon>
        <taxon>Arthropoda</taxon>
        <taxon>Hexapoda</taxon>
        <taxon>Insecta</taxon>
        <taxon>Pterygota</taxon>
        <taxon>Neoptera</taxon>
        <taxon>Endopterygota</taxon>
        <taxon>Coleoptera</taxon>
        <taxon>Polyphaga</taxon>
        <taxon>Cucujiformia</taxon>
        <taxon>Chrysomeloidea</taxon>
        <taxon>Cerambycidae</taxon>
        <taxon>Lamiinae</taxon>
        <taxon>Acanthocinini</taxon>
        <taxon>Exocentrus</taxon>
    </lineage>
</organism>
<dbReference type="Proteomes" id="UP001159042">
    <property type="component" value="Unassembled WGS sequence"/>
</dbReference>
<evidence type="ECO:0000313" key="2">
    <source>
        <dbReference type="Proteomes" id="UP001159042"/>
    </source>
</evidence>
<keyword evidence="2" id="KW-1185">Reference proteome</keyword>
<sequence>MQLSDSIGQLRTSMVSGMGSETHQFKISLEYLGLQENPILNLSHGRIGKVLYVLNVANIHNIHNNYLGPISGVPLQPPYTLLLVDSGEMQQCVPESVDIQDVSGRKRKQGDHIGPWNYILHPCSKVSPSAETVRNIGNTSAFISV</sequence>
<proteinExistence type="predicted"/>
<protein>
    <submittedName>
        <fullName evidence="1">Uncharacterized protein</fullName>
    </submittedName>
</protein>
<evidence type="ECO:0000313" key="1">
    <source>
        <dbReference type="EMBL" id="KAJ8914768.1"/>
    </source>
</evidence>
<accession>A0AAV8VKL7</accession>
<reference evidence="1 2" key="1">
    <citation type="journal article" date="2023" name="Insect Mol. Biol.">
        <title>Genome sequencing provides insights into the evolution of gene families encoding plant cell wall-degrading enzymes in longhorned beetles.</title>
        <authorList>
            <person name="Shin N.R."/>
            <person name="Okamura Y."/>
            <person name="Kirsch R."/>
            <person name="Pauchet Y."/>
        </authorList>
    </citation>
    <scope>NUCLEOTIDE SEQUENCE [LARGE SCALE GENOMIC DNA]</scope>
    <source>
        <strain evidence="1">EAD_L_NR</strain>
    </source>
</reference>
<name>A0AAV8VKL7_9CUCU</name>
<dbReference type="AlphaFoldDB" id="A0AAV8VKL7"/>
<dbReference type="EMBL" id="JANEYG010000064">
    <property type="protein sequence ID" value="KAJ8914768.1"/>
    <property type="molecule type" value="Genomic_DNA"/>
</dbReference>
<comment type="caution">
    <text evidence="1">The sequence shown here is derived from an EMBL/GenBank/DDBJ whole genome shotgun (WGS) entry which is preliminary data.</text>
</comment>